<accession>A0AAD7FVK9</accession>
<gene>
    <name evidence="5" type="ORF">FB45DRAFT_1022296</name>
</gene>
<evidence type="ECO:0000256" key="1">
    <source>
        <dbReference type="ARBA" id="ARBA00006484"/>
    </source>
</evidence>
<protein>
    <submittedName>
        <fullName evidence="5">NAD-P-binding protein</fullName>
    </submittedName>
</protein>
<dbReference type="Pfam" id="PF00106">
    <property type="entry name" value="adh_short"/>
    <property type="match status" value="1"/>
</dbReference>
<dbReference type="PRINTS" id="PR00080">
    <property type="entry name" value="SDRFAMILY"/>
</dbReference>
<dbReference type="FunFam" id="3.40.50.720:FF:000261">
    <property type="entry name" value="NADPH-dependent 1-acyldihydroxyacetone phosphate reductase"/>
    <property type="match status" value="1"/>
</dbReference>
<proteinExistence type="inferred from homology"/>
<organism evidence="5 6">
    <name type="scientific">Roridomyces roridus</name>
    <dbReference type="NCBI Taxonomy" id="1738132"/>
    <lineage>
        <taxon>Eukaryota</taxon>
        <taxon>Fungi</taxon>
        <taxon>Dikarya</taxon>
        <taxon>Basidiomycota</taxon>
        <taxon>Agaricomycotina</taxon>
        <taxon>Agaricomycetes</taxon>
        <taxon>Agaricomycetidae</taxon>
        <taxon>Agaricales</taxon>
        <taxon>Marasmiineae</taxon>
        <taxon>Mycenaceae</taxon>
        <taxon>Roridomyces</taxon>
    </lineage>
</organism>
<dbReference type="EMBL" id="JARKIF010000004">
    <property type="protein sequence ID" value="KAJ7641555.1"/>
    <property type="molecule type" value="Genomic_DNA"/>
</dbReference>
<evidence type="ECO:0000313" key="6">
    <source>
        <dbReference type="Proteomes" id="UP001221142"/>
    </source>
</evidence>
<dbReference type="PANTHER" id="PTHR44169:SF6">
    <property type="entry name" value="NADPH-DEPENDENT 1-ACYLDIHYDROXYACETONE PHOSPHATE REDUCTASE"/>
    <property type="match status" value="1"/>
</dbReference>
<reference evidence="5" key="1">
    <citation type="submission" date="2023-03" db="EMBL/GenBank/DDBJ databases">
        <title>Massive genome expansion in bonnet fungi (Mycena s.s.) driven by repeated elements and novel gene families across ecological guilds.</title>
        <authorList>
            <consortium name="Lawrence Berkeley National Laboratory"/>
            <person name="Harder C.B."/>
            <person name="Miyauchi S."/>
            <person name="Viragh M."/>
            <person name="Kuo A."/>
            <person name="Thoen E."/>
            <person name="Andreopoulos B."/>
            <person name="Lu D."/>
            <person name="Skrede I."/>
            <person name="Drula E."/>
            <person name="Henrissat B."/>
            <person name="Morin E."/>
            <person name="Kohler A."/>
            <person name="Barry K."/>
            <person name="LaButti K."/>
            <person name="Morin E."/>
            <person name="Salamov A."/>
            <person name="Lipzen A."/>
            <person name="Mereny Z."/>
            <person name="Hegedus B."/>
            <person name="Baldrian P."/>
            <person name="Stursova M."/>
            <person name="Weitz H."/>
            <person name="Taylor A."/>
            <person name="Grigoriev I.V."/>
            <person name="Nagy L.G."/>
            <person name="Martin F."/>
            <person name="Kauserud H."/>
        </authorList>
    </citation>
    <scope>NUCLEOTIDE SEQUENCE</scope>
    <source>
        <strain evidence="5">9284</strain>
    </source>
</reference>
<evidence type="ECO:0000313" key="5">
    <source>
        <dbReference type="EMBL" id="KAJ7641555.1"/>
    </source>
</evidence>
<evidence type="ECO:0000256" key="2">
    <source>
        <dbReference type="ARBA" id="ARBA00022857"/>
    </source>
</evidence>
<dbReference type="Proteomes" id="UP001221142">
    <property type="component" value="Unassembled WGS sequence"/>
</dbReference>
<keyword evidence="2" id="KW-0521">NADP</keyword>
<dbReference type="SUPFAM" id="SSF51735">
    <property type="entry name" value="NAD(P)-binding Rossmann-fold domains"/>
    <property type="match status" value="1"/>
</dbReference>
<evidence type="ECO:0000256" key="3">
    <source>
        <dbReference type="ARBA" id="ARBA00023002"/>
    </source>
</evidence>
<dbReference type="Gene3D" id="3.40.50.720">
    <property type="entry name" value="NAD(P)-binding Rossmann-like Domain"/>
    <property type="match status" value="1"/>
</dbReference>
<evidence type="ECO:0000256" key="4">
    <source>
        <dbReference type="RuleBase" id="RU000363"/>
    </source>
</evidence>
<comment type="similarity">
    <text evidence="1 4">Belongs to the short-chain dehydrogenases/reductases (SDR) family.</text>
</comment>
<name>A0AAD7FVK9_9AGAR</name>
<sequence>MSNSSKARTVLITGCSAGGIGHALAIEFRTKGFRVFATARRLESMQDLTARGIEIYKLDVTDFDAIRKMREEISTKTGGTLDVLVNNAGQAYPVAITDMELDSVRGIFEVNLFAPMVLVKEFSNLLIAAGDARIIHIGSISGIMPVPFSAAYNASKAGLHSFCNTARVELAPFNVKVINILTGGVQSNISRGGNLPDSSLYKCMEDLYQEKRINASQRGATPTDSYAAIVVAEAMKVNPRAWVWAGKNSWLVWFMDTFLPRTAFDSLMNKTFGMDEFSARLGKAKSKID</sequence>
<dbReference type="GO" id="GO:0000140">
    <property type="term" value="F:acylglycerone-phosphate reductase (NADP+) activity"/>
    <property type="evidence" value="ECO:0007669"/>
    <property type="project" value="TreeGrafter"/>
</dbReference>
<dbReference type="GO" id="GO:0005783">
    <property type="term" value="C:endoplasmic reticulum"/>
    <property type="evidence" value="ECO:0007669"/>
    <property type="project" value="TreeGrafter"/>
</dbReference>
<dbReference type="AlphaFoldDB" id="A0AAD7FVK9"/>
<dbReference type="PROSITE" id="PS00061">
    <property type="entry name" value="ADH_SHORT"/>
    <property type="match status" value="1"/>
</dbReference>
<dbReference type="PANTHER" id="PTHR44169">
    <property type="entry name" value="NADPH-DEPENDENT 1-ACYLDIHYDROXYACETONE PHOSPHATE REDUCTASE"/>
    <property type="match status" value="1"/>
</dbReference>
<keyword evidence="3" id="KW-0560">Oxidoreductase</keyword>
<dbReference type="GO" id="GO:0006654">
    <property type="term" value="P:phosphatidic acid biosynthetic process"/>
    <property type="evidence" value="ECO:0007669"/>
    <property type="project" value="TreeGrafter"/>
</dbReference>
<dbReference type="GO" id="GO:0005811">
    <property type="term" value="C:lipid droplet"/>
    <property type="evidence" value="ECO:0007669"/>
    <property type="project" value="TreeGrafter"/>
</dbReference>
<dbReference type="InterPro" id="IPR002347">
    <property type="entry name" value="SDR_fam"/>
</dbReference>
<dbReference type="PRINTS" id="PR00081">
    <property type="entry name" value="GDHRDH"/>
</dbReference>
<keyword evidence="6" id="KW-1185">Reference proteome</keyword>
<dbReference type="GO" id="GO:0004806">
    <property type="term" value="F:triacylglycerol lipase activity"/>
    <property type="evidence" value="ECO:0007669"/>
    <property type="project" value="TreeGrafter"/>
</dbReference>
<dbReference type="InterPro" id="IPR036291">
    <property type="entry name" value="NAD(P)-bd_dom_sf"/>
</dbReference>
<dbReference type="GO" id="GO:0019433">
    <property type="term" value="P:triglyceride catabolic process"/>
    <property type="evidence" value="ECO:0007669"/>
    <property type="project" value="TreeGrafter"/>
</dbReference>
<dbReference type="InterPro" id="IPR020904">
    <property type="entry name" value="Sc_DH/Rdtase_CS"/>
</dbReference>
<comment type="caution">
    <text evidence="5">The sequence shown here is derived from an EMBL/GenBank/DDBJ whole genome shotgun (WGS) entry which is preliminary data.</text>
</comment>